<feature type="repeat" description="ANK" evidence="3">
    <location>
        <begin position="229"/>
        <end position="261"/>
    </location>
</feature>
<dbReference type="PRINTS" id="PR01415">
    <property type="entry name" value="ANKYRIN"/>
</dbReference>
<name>I3KPP2_ORENI</name>
<feature type="repeat" description="ANK" evidence="3">
    <location>
        <begin position="163"/>
        <end position="195"/>
    </location>
</feature>
<dbReference type="GO" id="GO:0004842">
    <property type="term" value="F:ubiquitin-protein transferase activity"/>
    <property type="evidence" value="ECO:0007669"/>
    <property type="project" value="TreeGrafter"/>
</dbReference>
<reference evidence="4" key="3">
    <citation type="submission" date="2025-09" db="UniProtKB">
        <authorList>
            <consortium name="Ensembl"/>
        </authorList>
    </citation>
    <scope>IDENTIFICATION</scope>
</reference>
<dbReference type="InterPro" id="IPR036770">
    <property type="entry name" value="Ankyrin_rpt-contain_sf"/>
</dbReference>
<sequence length="302" mass="33599">MKSLKSLKPSSHRAQQHFSISWMEKVAQWAGLMDHETGQEEKTQAFERTGRISSNLCSESLDLSAEQDNSELGKRKKKTKKTFMPRLSVEMQVIEPVDTAEFMNAASECKLDIIDRYLADGGNPNAHDELKRTALHRACLEGHAPVVQMLLGKGADINLKDQLGSRAIHWACRGGNLTVVEVLKSHGADLNVRDKLHSTPLHVATRTGHTSIVEYLLSCGALINSRDREGDTALHDAVRLNRYKIVKLLIVAGADTKIKNHEGLTAVQQVKQWQFDIVETLQRLEKLRKVGVLSPANNSGEE</sequence>
<evidence type="ECO:0000313" key="4">
    <source>
        <dbReference type="Ensembl" id="ENSONIP00000023087.2"/>
    </source>
</evidence>
<gene>
    <name evidence="4" type="primary">LOC100704542</name>
</gene>
<keyword evidence="5" id="KW-1185">Reference proteome</keyword>
<dbReference type="PROSITE" id="PS50088">
    <property type="entry name" value="ANK_REPEAT"/>
    <property type="match status" value="4"/>
</dbReference>
<dbReference type="CTD" id="26287"/>
<dbReference type="InterPro" id="IPR002110">
    <property type="entry name" value="Ankyrin_rpt"/>
</dbReference>
<dbReference type="PANTHER" id="PTHR24171:SF8">
    <property type="entry name" value="BRCA1-ASSOCIATED RING DOMAIN PROTEIN 1"/>
    <property type="match status" value="1"/>
</dbReference>
<keyword evidence="1" id="KW-0677">Repeat</keyword>
<dbReference type="Pfam" id="PF12796">
    <property type="entry name" value="Ank_2"/>
    <property type="match status" value="1"/>
</dbReference>
<feature type="repeat" description="ANK" evidence="3">
    <location>
        <begin position="130"/>
        <end position="162"/>
    </location>
</feature>
<dbReference type="Proteomes" id="UP000005207">
    <property type="component" value="Linkage group LG13"/>
</dbReference>
<dbReference type="GO" id="GO:0031436">
    <property type="term" value="C:BRCA1-BARD1 complex"/>
    <property type="evidence" value="ECO:0007669"/>
    <property type="project" value="TreeGrafter"/>
</dbReference>
<dbReference type="Pfam" id="PF00023">
    <property type="entry name" value="Ank"/>
    <property type="match status" value="1"/>
</dbReference>
<dbReference type="GO" id="GO:0085020">
    <property type="term" value="P:protein K6-linked ubiquitination"/>
    <property type="evidence" value="ECO:0007669"/>
    <property type="project" value="TreeGrafter"/>
</dbReference>
<dbReference type="PROSITE" id="PS50297">
    <property type="entry name" value="ANK_REP_REGION"/>
    <property type="match status" value="4"/>
</dbReference>
<dbReference type="HOGENOM" id="CLU_000134_11_1_1"/>
<evidence type="ECO:0000256" key="3">
    <source>
        <dbReference type="PROSITE-ProRule" id="PRU00023"/>
    </source>
</evidence>
<feature type="repeat" description="ANK" evidence="3">
    <location>
        <begin position="196"/>
        <end position="228"/>
    </location>
</feature>
<protein>
    <submittedName>
        <fullName evidence="4">Ankyrin repeat domain-containing protein 2</fullName>
    </submittedName>
</protein>
<accession>I3KPP2</accession>
<dbReference type="SMART" id="SM00248">
    <property type="entry name" value="ANK"/>
    <property type="match status" value="4"/>
</dbReference>
<proteinExistence type="predicted"/>
<dbReference type="InParanoid" id="I3KPP2"/>
<dbReference type="OrthoDB" id="426293at2759"/>
<dbReference type="OMA" id="MMAKNEA"/>
<dbReference type="Gene3D" id="1.25.40.20">
    <property type="entry name" value="Ankyrin repeat-containing domain"/>
    <property type="match status" value="2"/>
</dbReference>
<dbReference type="KEGG" id="onl:100704542"/>
<evidence type="ECO:0000313" key="5">
    <source>
        <dbReference type="Proteomes" id="UP000005207"/>
    </source>
</evidence>
<keyword evidence="2 3" id="KW-0040">ANK repeat</keyword>
<evidence type="ECO:0000256" key="1">
    <source>
        <dbReference type="ARBA" id="ARBA00022737"/>
    </source>
</evidence>
<dbReference type="Ensembl" id="ENSONIT00000023107.2">
    <property type="protein sequence ID" value="ENSONIP00000023087.2"/>
    <property type="gene ID" value="ENSONIG00000018333.2"/>
</dbReference>
<reference evidence="4" key="2">
    <citation type="submission" date="2025-08" db="UniProtKB">
        <authorList>
            <consortium name="Ensembl"/>
        </authorList>
    </citation>
    <scope>IDENTIFICATION</scope>
</reference>
<dbReference type="SUPFAM" id="SSF48403">
    <property type="entry name" value="Ankyrin repeat"/>
    <property type="match status" value="1"/>
</dbReference>
<dbReference type="GO" id="GO:0070531">
    <property type="term" value="C:BRCA1-A complex"/>
    <property type="evidence" value="ECO:0007669"/>
    <property type="project" value="TreeGrafter"/>
</dbReference>
<dbReference type="PANTHER" id="PTHR24171">
    <property type="entry name" value="ANKYRIN REPEAT DOMAIN-CONTAINING PROTEIN 39-RELATED"/>
    <property type="match status" value="1"/>
</dbReference>
<evidence type="ECO:0000256" key="2">
    <source>
        <dbReference type="ARBA" id="ARBA00023043"/>
    </source>
</evidence>
<reference evidence="5" key="1">
    <citation type="submission" date="2012-01" db="EMBL/GenBank/DDBJ databases">
        <title>The Genome Sequence of Oreochromis niloticus (Nile Tilapia).</title>
        <authorList>
            <consortium name="Broad Institute Genome Assembly Team"/>
            <consortium name="Broad Institute Sequencing Platform"/>
            <person name="Di Palma F."/>
            <person name="Johnson J."/>
            <person name="Lander E.S."/>
            <person name="Lindblad-Toh K."/>
        </authorList>
    </citation>
    <scope>NUCLEOTIDE SEQUENCE [LARGE SCALE GENOMIC DNA]</scope>
</reference>
<dbReference type="GeneTree" id="ENSGT00940000153956"/>
<organism evidence="4 5">
    <name type="scientific">Oreochromis niloticus</name>
    <name type="common">Nile tilapia</name>
    <name type="synonym">Tilapia nilotica</name>
    <dbReference type="NCBI Taxonomy" id="8128"/>
    <lineage>
        <taxon>Eukaryota</taxon>
        <taxon>Metazoa</taxon>
        <taxon>Chordata</taxon>
        <taxon>Craniata</taxon>
        <taxon>Vertebrata</taxon>
        <taxon>Euteleostomi</taxon>
        <taxon>Actinopterygii</taxon>
        <taxon>Neopterygii</taxon>
        <taxon>Teleostei</taxon>
        <taxon>Neoteleostei</taxon>
        <taxon>Acanthomorphata</taxon>
        <taxon>Ovalentaria</taxon>
        <taxon>Cichlomorphae</taxon>
        <taxon>Cichliformes</taxon>
        <taxon>Cichlidae</taxon>
        <taxon>African cichlids</taxon>
        <taxon>Pseudocrenilabrinae</taxon>
        <taxon>Oreochromini</taxon>
        <taxon>Oreochromis</taxon>
    </lineage>
</organism>
<dbReference type="AlphaFoldDB" id="I3KPP2"/>